<dbReference type="Proteomes" id="UP000230971">
    <property type="component" value="Unassembled WGS sequence"/>
</dbReference>
<accession>A0A2G5PQE6</accession>
<keyword evidence="1" id="KW-0175">Coiled coil</keyword>
<comment type="caution">
    <text evidence="2">The sequence shown here is derived from an EMBL/GenBank/DDBJ whole genome shotgun (WGS) entry which is preliminary data.</text>
</comment>
<sequence>MSEQPIGEYPQVTIATAARGVDRLKADVARLAADCADWQRKYDQLATARDVLQVRLNDCVAALRAARAEVDKLSSEARLVREAFTAAFGYYSCPCGSEFEFSKEIATLEDYAALNRWLGRHYGACADQLAADNARLENQLATARALRDADRMAP</sequence>
<dbReference type="RefSeq" id="WP_099539490.1">
    <property type="nucleotide sequence ID" value="NZ_PDKV01000002.1"/>
</dbReference>
<evidence type="ECO:0000313" key="2">
    <source>
        <dbReference type="EMBL" id="PIB80531.1"/>
    </source>
</evidence>
<evidence type="ECO:0000256" key="1">
    <source>
        <dbReference type="SAM" id="Coils"/>
    </source>
</evidence>
<name>A0A2G5PQE6_MYCCE</name>
<proteinExistence type="predicted"/>
<protein>
    <submittedName>
        <fullName evidence="2">Uncharacterized protein</fullName>
    </submittedName>
</protein>
<feature type="coiled-coil region" evidence="1">
    <location>
        <begin position="21"/>
        <end position="83"/>
    </location>
</feature>
<evidence type="ECO:0000313" key="3">
    <source>
        <dbReference type="Proteomes" id="UP000230971"/>
    </source>
</evidence>
<dbReference type="OrthoDB" id="4753355at2"/>
<reference evidence="2 3" key="1">
    <citation type="journal article" date="2017" name="Infect. Genet. Evol.">
        <title>The new phylogeny of the genus Mycobacterium: The old and the news.</title>
        <authorList>
            <person name="Tortoli E."/>
            <person name="Fedrizzi T."/>
            <person name="Meehan C.J."/>
            <person name="Trovato A."/>
            <person name="Grottola A."/>
            <person name="Giacobazzi E."/>
            <person name="Serpini G.F."/>
            <person name="Tagliazucchi S."/>
            <person name="Fabio A."/>
            <person name="Bettua C."/>
            <person name="Bertorelli R."/>
            <person name="Frascaro F."/>
            <person name="De Sanctis V."/>
            <person name="Pecorari M."/>
            <person name="Jousson O."/>
            <person name="Segata N."/>
            <person name="Cirillo D.M."/>
        </authorList>
    </citation>
    <scope>NUCLEOTIDE SEQUENCE [LARGE SCALE GENOMIC DNA]</scope>
    <source>
        <strain evidence="2 3">NCTC 12882</strain>
    </source>
</reference>
<gene>
    <name evidence="2" type="ORF">CQY23_03050</name>
</gene>
<organism evidence="2 3">
    <name type="scientific">Mycobacterium celatum</name>
    <dbReference type="NCBI Taxonomy" id="28045"/>
    <lineage>
        <taxon>Bacteria</taxon>
        <taxon>Bacillati</taxon>
        <taxon>Actinomycetota</taxon>
        <taxon>Actinomycetes</taxon>
        <taxon>Mycobacteriales</taxon>
        <taxon>Mycobacteriaceae</taxon>
        <taxon>Mycobacterium</taxon>
    </lineage>
</organism>
<dbReference type="EMBL" id="PDKV01000002">
    <property type="protein sequence ID" value="PIB80531.1"/>
    <property type="molecule type" value="Genomic_DNA"/>
</dbReference>
<dbReference type="AlphaFoldDB" id="A0A2G5PQE6"/>